<feature type="region of interest" description="Disordered" evidence="1">
    <location>
        <begin position="1"/>
        <end position="77"/>
    </location>
</feature>
<dbReference type="AlphaFoldDB" id="A0A642UL94"/>
<gene>
    <name evidence="3" type="ORF">DIURU_003550</name>
</gene>
<reference evidence="3 4" key="1">
    <citation type="submission" date="2019-07" db="EMBL/GenBank/DDBJ databases">
        <title>Genome assembly of two rare yeast pathogens: Diutina rugosa and Trichomonascus ciferrii.</title>
        <authorList>
            <person name="Mixao V."/>
            <person name="Saus E."/>
            <person name="Hansen A."/>
            <person name="Lass-Flor C."/>
            <person name="Gabaldon T."/>
        </authorList>
    </citation>
    <scope>NUCLEOTIDE SEQUENCE [LARGE SCALE GENOMIC DNA]</scope>
    <source>
        <strain evidence="3 4">CBS 613</strain>
    </source>
</reference>
<sequence>MPSDDSDAYDHSGSSSEESSEEEEVLITQPRFVKSAKSAPSGDPSPSTSVGNKSESSVTKPLAAASEVAVTVDDTDNLDPEAEYQAWQARELARYQRQASGHV</sequence>
<protein>
    <recommendedName>
        <fullName evidence="2">Micro-fibrillar-associated protein 1 C-terminal domain-containing protein</fullName>
    </recommendedName>
</protein>
<evidence type="ECO:0000256" key="1">
    <source>
        <dbReference type="SAM" id="MobiDB-lite"/>
    </source>
</evidence>
<organism evidence="3 4">
    <name type="scientific">Diutina rugosa</name>
    <name type="common">Yeast</name>
    <name type="synonym">Candida rugosa</name>
    <dbReference type="NCBI Taxonomy" id="5481"/>
    <lineage>
        <taxon>Eukaryota</taxon>
        <taxon>Fungi</taxon>
        <taxon>Dikarya</taxon>
        <taxon>Ascomycota</taxon>
        <taxon>Saccharomycotina</taxon>
        <taxon>Pichiomycetes</taxon>
        <taxon>Debaryomycetaceae</taxon>
        <taxon>Diutina</taxon>
    </lineage>
</organism>
<dbReference type="VEuPathDB" id="FungiDB:DIURU_003550"/>
<dbReference type="Pfam" id="PF06991">
    <property type="entry name" value="MFAP1"/>
    <property type="match status" value="1"/>
</dbReference>
<keyword evidence="4" id="KW-1185">Reference proteome</keyword>
<evidence type="ECO:0000313" key="4">
    <source>
        <dbReference type="Proteomes" id="UP000449547"/>
    </source>
</evidence>
<comment type="caution">
    <text evidence="3">The sequence shown here is derived from an EMBL/GenBank/DDBJ whole genome shotgun (WGS) entry which is preliminary data.</text>
</comment>
<evidence type="ECO:0000313" key="3">
    <source>
        <dbReference type="EMBL" id="KAA8901180.1"/>
    </source>
</evidence>
<dbReference type="OrthoDB" id="4026633at2759"/>
<dbReference type="RefSeq" id="XP_034011803.1">
    <property type="nucleotide sequence ID" value="XM_034156325.1"/>
</dbReference>
<dbReference type="InterPro" id="IPR009730">
    <property type="entry name" value="MFAP1_C"/>
</dbReference>
<dbReference type="GeneID" id="54782201"/>
<dbReference type="EMBL" id="SWFT01000105">
    <property type="protein sequence ID" value="KAA8901180.1"/>
    <property type="molecule type" value="Genomic_DNA"/>
</dbReference>
<accession>A0A642UL94</accession>
<name>A0A642UL94_DIURU</name>
<proteinExistence type="predicted"/>
<feature type="domain" description="Micro-fibrillar-associated protein 1 C-terminal" evidence="2">
    <location>
        <begin position="66"/>
        <end position="99"/>
    </location>
</feature>
<feature type="compositionally biased region" description="Polar residues" evidence="1">
    <location>
        <begin position="44"/>
        <end position="59"/>
    </location>
</feature>
<evidence type="ECO:0000259" key="2">
    <source>
        <dbReference type="Pfam" id="PF06991"/>
    </source>
</evidence>
<dbReference type="Proteomes" id="UP000449547">
    <property type="component" value="Unassembled WGS sequence"/>
</dbReference>